<dbReference type="Gene3D" id="3.40.630.30">
    <property type="match status" value="1"/>
</dbReference>
<dbReference type="PROSITE" id="PS51186">
    <property type="entry name" value="GNAT"/>
    <property type="match status" value="1"/>
</dbReference>
<dbReference type="InterPro" id="IPR016181">
    <property type="entry name" value="Acyl_CoA_acyltransferase"/>
</dbReference>
<dbReference type="GO" id="GO:0016747">
    <property type="term" value="F:acyltransferase activity, transferring groups other than amino-acyl groups"/>
    <property type="evidence" value="ECO:0007669"/>
    <property type="project" value="InterPro"/>
</dbReference>
<accession>A0A9D2TSU5</accession>
<dbReference type="AlphaFoldDB" id="A0A9D2TSU5"/>
<organism evidence="2 3">
    <name type="scientific">Candidatus Eisenbergiella intestinigallinarum</name>
    <dbReference type="NCBI Taxonomy" id="2838549"/>
    <lineage>
        <taxon>Bacteria</taxon>
        <taxon>Bacillati</taxon>
        <taxon>Bacillota</taxon>
        <taxon>Clostridia</taxon>
        <taxon>Lachnospirales</taxon>
        <taxon>Lachnospiraceae</taxon>
        <taxon>Eisenbergiella</taxon>
    </lineage>
</organism>
<dbReference type="Proteomes" id="UP000823922">
    <property type="component" value="Unassembled WGS sequence"/>
</dbReference>
<keyword evidence="2" id="KW-0808">Transferase</keyword>
<dbReference type="EC" id="2.3.1.-" evidence="2"/>
<name>A0A9D2TSU5_9FIRM</name>
<evidence type="ECO:0000259" key="1">
    <source>
        <dbReference type="PROSITE" id="PS51186"/>
    </source>
</evidence>
<gene>
    <name evidence="2" type="ORF">H9926_05315</name>
</gene>
<reference evidence="2" key="1">
    <citation type="journal article" date="2021" name="PeerJ">
        <title>Extensive microbial diversity within the chicken gut microbiome revealed by metagenomics and culture.</title>
        <authorList>
            <person name="Gilroy R."/>
            <person name="Ravi A."/>
            <person name="Getino M."/>
            <person name="Pursley I."/>
            <person name="Horton D.L."/>
            <person name="Alikhan N.F."/>
            <person name="Baker D."/>
            <person name="Gharbi K."/>
            <person name="Hall N."/>
            <person name="Watson M."/>
            <person name="Adriaenssens E.M."/>
            <person name="Foster-Nyarko E."/>
            <person name="Jarju S."/>
            <person name="Secka A."/>
            <person name="Antonio M."/>
            <person name="Oren A."/>
            <person name="Chaudhuri R.R."/>
            <person name="La Ragione R."/>
            <person name="Hildebrand F."/>
            <person name="Pallen M.J."/>
        </authorList>
    </citation>
    <scope>NUCLEOTIDE SEQUENCE</scope>
    <source>
        <strain evidence="2">ChiBcec1-1630</strain>
    </source>
</reference>
<feature type="domain" description="N-acetyltransferase" evidence="1">
    <location>
        <begin position="3"/>
        <end position="187"/>
    </location>
</feature>
<protein>
    <submittedName>
        <fullName evidence="2">GNAT family N-acetyltransferase</fullName>
        <ecNumber evidence="2">2.3.1.-</ecNumber>
    </submittedName>
</protein>
<comment type="caution">
    <text evidence="2">The sequence shown here is derived from an EMBL/GenBank/DDBJ whole genome shotgun (WGS) entry which is preliminary data.</text>
</comment>
<proteinExistence type="predicted"/>
<evidence type="ECO:0000313" key="3">
    <source>
        <dbReference type="Proteomes" id="UP000823922"/>
    </source>
</evidence>
<dbReference type="Pfam" id="PF00583">
    <property type="entry name" value="Acetyltransf_1"/>
    <property type="match status" value="1"/>
</dbReference>
<dbReference type="CDD" id="cd04301">
    <property type="entry name" value="NAT_SF"/>
    <property type="match status" value="1"/>
</dbReference>
<evidence type="ECO:0000313" key="2">
    <source>
        <dbReference type="EMBL" id="HJC87419.1"/>
    </source>
</evidence>
<dbReference type="InterPro" id="IPR000182">
    <property type="entry name" value="GNAT_dom"/>
</dbReference>
<keyword evidence="2" id="KW-0012">Acyltransferase</keyword>
<reference evidence="2" key="2">
    <citation type="submission" date="2021-04" db="EMBL/GenBank/DDBJ databases">
        <authorList>
            <person name="Gilroy R."/>
        </authorList>
    </citation>
    <scope>NUCLEOTIDE SEQUENCE</scope>
    <source>
        <strain evidence="2">ChiBcec1-1630</strain>
    </source>
</reference>
<sequence>MDFEIRKCGREDIDTIVGLIQTVYEQMEQKEWFAADNSEYTRKMLGEGRGTAWMAVEKESGQPAGVFMTAIPFPPGEMISEQEGNAQEDYEENLGRDIGLPESELGKVAHMDSAAVLPAFRGFHLQRRLMKAAEEELQREGFRYLCCTVHPDNKSSLQSVLSQGYRIAKTCEKYGGFPRHILIRELI</sequence>
<dbReference type="SUPFAM" id="SSF55729">
    <property type="entry name" value="Acyl-CoA N-acyltransferases (Nat)"/>
    <property type="match status" value="1"/>
</dbReference>
<dbReference type="EMBL" id="DWVS01000134">
    <property type="protein sequence ID" value="HJC87419.1"/>
    <property type="molecule type" value="Genomic_DNA"/>
</dbReference>